<organism evidence="1">
    <name type="scientific">Anguilla anguilla</name>
    <name type="common">European freshwater eel</name>
    <name type="synonym">Muraena anguilla</name>
    <dbReference type="NCBI Taxonomy" id="7936"/>
    <lineage>
        <taxon>Eukaryota</taxon>
        <taxon>Metazoa</taxon>
        <taxon>Chordata</taxon>
        <taxon>Craniata</taxon>
        <taxon>Vertebrata</taxon>
        <taxon>Euteleostomi</taxon>
        <taxon>Actinopterygii</taxon>
        <taxon>Neopterygii</taxon>
        <taxon>Teleostei</taxon>
        <taxon>Anguilliformes</taxon>
        <taxon>Anguillidae</taxon>
        <taxon>Anguilla</taxon>
    </lineage>
</organism>
<evidence type="ECO:0000313" key="1">
    <source>
        <dbReference type="EMBL" id="JAH58816.1"/>
    </source>
</evidence>
<accession>A0A0E9TZ62</accession>
<proteinExistence type="predicted"/>
<name>A0A0E9TZ62_ANGAN</name>
<dbReference type="AlphaFoldDB" id="A0A0E9TZ62"/>
<reference evidence="1" key="1">
    <citation type="submission" date="2014-11" db="EMBL/GenBank/DDBJ databases">
        <authorList>
            <person name="Amaro Gonzalez C."/>
        </authorList>
    </citation>
    <scope>NUCLEOTIDE SEQUENCE</scope>
</reference>
<sequence>MYFSVPLKASLRGNYYNFNIS</sequence>
<dbReference type="EMBL" id="GBXM01049761">
    <property type="protein sequence ID" value="JAH58816.1"/>
    <property type="molecule type" value="Transcribed_RNA"/>
</dbReference>
<protein>
    <submittedName>
        <fullName evidence="1">Uncharacterized protein</fullName>
    </submittedName>
</protein>
<reference evidence="1" key="2">
    <citation type="journal article" date="2015" name="Fish Shellfish Immunol.">
        <title>Early steps in the European eel (Anguilla anguilla)-Vibrio vulnificus interaction in the gills: Role of the RtxA13 toxin.</title>
        <authorList>
            <person name="Callol A."/>
            <person name="Pajuelo D."/>
            <person name="Ebbesson L."/>
            <person name="Teles M."/>
            <person name="MacKenzie S."/>
            <person name="Amaro C."/>
        </authorList>
    </citation>
    <scope>NUCLEOTIDE SEQUENCE</scope>
</reference>